<keyword evidence="7" id="KW-0051">Antiviral defense</keyword>
<dbReference type="EC" id="2.7.7.49" evidence="1"/>
<keyword evidence="3" id="KW-0548">Nucleotidyltransferase</keyword>
<dbReference type="RefSeq" id="WP_211906351.1">
    <property type="nucleotide sequence ID" value="NZ_CP046674.1"/>
</dbReference>
<sequence>MPSLITLAATECFVPEIWVRDVIRLGPSRVKRLRIRKKSSASYRVIKRPSAELEILQRWLTLKFFENLEMHDAAMAFRRGRSILTNAQHHVDSKYFLRIDFTNFFPSIKYDDLKKSVDKSSKNKGTFDAYHDADLFIKRVCFDENERLPIGYISSPAISNAVMLEFDEKVHRLIESNEEKLGAGKFTRYADDVVFSTDKKGGCTEFLKIFSSLVDGTTSPKLSINEKKTIFSSKLGGSAIVTGLRVCRDSHITVNREYKDQIRLMLSLYEKGKLDKEEHKNLKGHLSYVRSVAPAFFSRLCAKYFKSIEEFM</sequence>
<dbReference type="InterPro" id="IPR000477">
    <property type="entry name" value="RT_dom"/>
</dbReference>
<evidence type="ECO:0000313" key="11">
    <source>
        <dbReference type="EMBL" id="QUP59764.1"/>
    </source>
</evidence>
<dbReference type="EMBL" id="CP046674">
    <property type="protein sequence ID" value="QUP59764.1"/>
    <property type="molecule type" value="Genomic_DNA"/>
</dbReference>
<dbReference type="NCBIfam" id="NF038233">
    <property type="entry name" value="retron_St85_RT"/>
    <property type="match status" value="1"/>
</dbReference>
<evidence type="ECO:0000256" key="1">
    <source>
        <dbReference type="ARBA" id="ARBA00012493"/>
    </source>
</evidence>
<evidence type="ECO:0000256" key="7">
    <source>
        <dbReference type="ARBA" id="ARBA00023118"/>
    </source>
</evidence>
<dbReference type="InterPro" id="IPR051083">
    <property type="entry name" value="GrpII_Intron_Splice-Mob/Def"/>
</dbReference>
<evidence type="ECO:0000256" key="4">
    <source>
        <dbReference type="ARBA" id="ARBA00022723"/>
    </source>
</evidence>
<feature type="domain" description="Reverse transcriptase" evidence="10">
    <location>
        <begin position="16"/>
        <end position="246"/>
    </location>
</feature>
<evidence type="ECO:0000256" key="2">
    <source>
        <dbReference type="ARBA" id="ARBA00022679"/>
    </source>
</evidence>
<comment type="catalytic activity">
    <reaction evidence="9">
        <text>DNA(n) + a 2'-deoxyribonucleoside 5'-triphosphate = DNA(n+1) + diphosphate</text>
        <dbReference type="Rhea" id="RHEA:22508"/>
        <dbReference type="Rhea" id="RHEA-COMP:17339"/>
        <dbReference type="Rhea" id="RHEA-COMP:17340"/>
        <dbReference type="ChEBI" id="CHEBI:33019"/>
        <dbReference type="ChEBI" id="CHEBI:61560"/>
        <dbReference type="ChEBI" id="CHEBI:173112"/>
        <dbReference type="EC" id="2.7.7.49"/>
    </reaction>
</comment>
<evidence type="ECO:0000256" key="6">
    <source>
        <dbReference type="ARBA" id="ARBA00022918"/>
    </source>
</evidence>
<dbReference type="InterPro" id="IPR043502">
    <property type="entry name" value="DNA/RNA_pol_sf"/>
</dbReference>
<name>A0ABX7ZYH7_9RALS</name>
<accession>A0ABX7ZYH7</accession>
<evidence type="ECO:0000256" key="5">
    <source>
        <dbReference type="ARBA" id="ARBA00022842"/>
    </source>
</evidence>
<reference evidence="12" key="1">
    <citation type="submission" date="2019-12" db="EMBL/GenBank/DDBJ databases">
        <title>Whole-genome sequence of tobacco pathogen Ralstonia pseudosolanacearum strain RS, originating from Yunnan province of China.</title>
        <authorList>
            <person name="Lu C.-H."/>
        </authorList>
    </citation>
    <scope>NUCLEOTIDE SEQUENCE [LARGE SCALE GENOMIC DNA]</scope>
    <source>
        <strain evidence="12">RS</strain>
    </source>
</reference>
<dbReference type="CDD" id="cd03487">
    <property type="entry name" value="RT_Bac_retron_II"/>
    <property type="match status" value="1"/>
</dbReference>
<dbReference type="SUPFAM" id="SSF56672">
    <property type="entry name" value="DNA/RNA polymerases"/>
    <property type="match status" value="1"/>
</dbReference>
<dbReference type="PRINTS" id="PR00866">
    <property type="entry name" value="RNADNAPOLMS"/>
</dbReference>
<evidence type="ECO:0000256" key="3">
    <source>
        <dbReference type="ARBA" id="ARBA00022695"/>
    </source>
</evidence>
<dbReference type="PANTHER" id="PTHR34047:SF7">
    <property type="entry name" value="RNA-DIRECTED DNA POLYMERASE"/>
    <property type="match status" value="1"/>
</dbReference>
<gene>
    <name evidence="11" type="ORF">GO999_15045</name>
</gene>
<organism evidence="11 12">
    <name type="scientific">Ralstonia nicotianae</name>
    <dbReference type="NCBI Taxonomy" id="3037696"/>
    <lineage>
        <taxon>Bacteria</taxon>
        <taxon>Pseudomonadati</taxon>
        <taxon>Pseudomonadota</taxon>
        <taxon>Betaproteobacteria</taxon>
        <taxon>Burkholderiales</taxon>
        <taxon>Burkholderiaceae</taxon>
        <taxon>Ralstonia</taxon>
        <taxon>Ralstonia solanacearum species complex</taxon>
    </lineage>
</organism>
<dbReference type="Pfam" id="PF00078">
    <property type="entry name" value="RVT_1"/>
    <property type="match status" value="1"/>
</dbReference>
<dbReference type="PANTHER" id="PTHR34047">
    <property type="entry name" value="NUCLEAR INTRON MATURASE 1, MITOCHONDRIAL-RELATED"/>
    <property type="match status" value="1"/>
</dbReference>
<dbReference type="Proteomes" id="UP000680989">
    <property type="component" value="Chromosome"/>
</dbReference>
<dbReference type="PROSITE" id="PS50878">
    <property type="entry name" value="RT_POL"/>
    <property type="match status" value="1"/>
</dbReference>
<keyword evidence="4" id="KW-0479">Metal-binding</keyword>
<keyword evidence="12" id="KW-1185">Reference proteome</keyword>
<proteinExistence type="inferred from homology"/>
<evidence type="ECO:0000256" key="9">
    <source>
        <dbReference type="ARBA" id="ARBA00048173"/>
    </source>
</evidence>
<dbReference type="InterPro" id="IPR000123">
    <property type="entry name" value="Reverse_transcriptase_msDNA"/>
</dbReference>
<keyword evidence="6 11" id="KW-0695">RNA-directed DNA polymerase</keyword>
<protein>
    <recommendedName>
        <fullName evidence="1">RNA-directed DNA polymerase</fullName>
        <ecNumber evidence="1">2.7.7.49</ecNumber>
    </recommendedName>
</protein>
<dbReference type="GO" id="GO:0003964">
    <property type="term" value="F:RNA-directed DNA polymerase activity"/>
    <property type="evidence" value="ECO:0007669"/>
    <property type="project" value="UniProtKB-KW"/>
</dbReference>
<evidence type="ECO:0000256" key="8">
    <source>
        <dbReference type="ARBA" id="ARBA00034120"/>
    </source>
</evidence>
<keyword evidence="5" id="KW-0460">Magnesium</keyword>
<evidence type="ECO:0000259" key="10">
    <source>
        <dbReference type="PROSITE" id="PS50878"/>
    </source>
</evidence>
<comment type="similarity">
    <text evidence="8">Belongs to the bacterial reverse transcriptase family.</text>
</comment>
<keyword evidence="2" id="KW-0808">Transferase</keyword>
<evidence type="ECO:0000313" key="12">
    <source>
        <dbReference type="Proteomes" id="UP000680989"/>
    </source>
</evidence>